<feature type="compositionally biased region" description="Basic and acidic residues" evidence="6">
    <location>
        <begin position="129"/>
        <end position="141"/>
    </location>
</feature>
<dbReference type="InterPro" id="IPR016818">
    <property type="entry name" value="NOSIP"/>
</dbReference>
<evidence type="ECO:0000259" key="7">
    <source>
        <dbReference type="PROSITE" id="PS50089"/>
    </source>
</evidence>
<keyword evidence="4" id="KW-0539">Nucleus</keyword>
<dbReference type="PROSITE" id="PS00518">
    <property type="entry name" value="ZF_RING_1"/>
    <property type="match status" value="1"/>
</dbReference>
<dbReference type="SMART" id="SM00184">
    <property type="entry name" value="RING"/>
    <property type="match status" value="1"/>
</dbReference>
<organism evidence="8 9">
    <name type="scientific">Chaetomium fimeti</name>
    <dbReference type="NCBI Taxonomy" id="1854472"/>
    <lineage>
        <taxon>Eukaryota</taxon>
        <taxon>Fungi</taxon>
        <taxon>Dikarya</taxon>
        <taxon>Ascomycota</taxon>
        <taxon>Pezizomycotina</taxon>
        <taxon>Sordariomycetes</taxon>
        <taxon>Sordariomycetidae</taxon>
        <taxon>Sordariales</taxon>
        <taxon>Chaetomiaceae</taxon>
        <taxon>Chaetomium</taxon>
    </lineage>
</organism>
<comment type="similarity">
    <text evidence="4">Belongs to the NOSIP family.</text>
</comment>
<dbReference type="PIRSF" id="PIRSF023577">
    <property type="entry name" value="ENOS_interacting"/>
    <property type="match status" value="1"/>
</dbReference>
<evidence type="ECO:0000256" key="5">
    <source>
        <dbReference type="PROSITE-ProRule" id="PRU00175"/>
    </source>
</evidence>
<protein>
    <recommendedName>
        <fullName evidence="7">RING-type domain-containing protein</fullName>
    </recommendedName>
</protein>
<reference evidence="8" key="2">
    <citation type="submission" date="2023-06" db="EMBL/GenBank/DDBJ databases">
        <authorList>
            <consortium name="Lawrence Berkeley National Laboratory"/>
            <person name="Haridas S."/>
            <person name="Hensen N."/>
            <person name="Bonometti L."/>
            <person name="Westerberg I."/>
            <person name="Brannstrom I.O."/>
            <person name="Guillou S."/>
            <person name="Cros-Aarteil S."/>
            <person name="Calhoun S."/>
            <person name="Kuo A."/>
            <person name="Mondo S."/>
            <person name="Pangilinan J."/>
            <person name="Riley R."/>
            <person name="Labutti K."/>
            <person name="Andreopoulos B."/>
            <person name="Lipzen A."/>
            <person name="Chen C."/>
            <person name="Yanf M."/>
            <person name="Daum C."/>
            <person name="Ng V."/>
            <person name="Clum A."/>
            <person name="Steindorff A."/>
            <person name="Ohm R."/>
            <person name="Martin F."/>
            <person name="Silar P."/>
            <person name="Natvig D."/>
            <person name="Lalanne C."/>
            <person name="Gautier V."/>
            <person name="Ament-Velasquez S.L."/>
            <person name="Kruys A."/>
            <person name="Hutchinson M.I."/>
            <person name="Powell A.J."/>
            <person name="Barry K."/>
            <person name="Miller A.N."/>
            <person name="Grigoriev I.V."/>
            <person name="Debuchy R."/>
            <person name="Gladieux P."/>
            <person name="Thoren M.H."/>
            <person name="Johannesson H."/>
        </authorList>
    </citation>
    <scope>NUCLEOTIDE SEQUENCE</scope>
    <source>
        <strain evidence="8">CBS 168.71</strain>
    </source>
</reference>
<reference evidence="8" key="1">
    <citation type="journal article" date="2023" name="Mol. Phylogenet. Evol.">
        <title>Genome-scale phylogeny and comparative genomics of the fungal order Sordariales.</title>
        <authorList>
            <person name="Hensen N."/>
            <person name="Bonometti L."/>
            <person name="Westerberg I."/>
            <person name="Brannstrom I.O."/>
            <person name="Guillou S."/>
            <person name="Cros-Aarteil S."/>
            <person name="Calhoun S."/>
            <person name="Haridas S."/>
            <person name="Kuo A."/>
            <person name="Mondo S."/>
            <person name="Pangilinan J."/>
            <person name="Riley R."/>
            <person name="LaButti K."/>
            <person name="Andreopoulos B."/>
            <person name="Lipzen A."/>
            <person name="Chen C."/>
            <person name="Yan M."/>
            <person name="Daum C."/>
            <person name="Ng V."/>
            <person name="Clum A."/>
            <person name="Steindorff A."/>
            <person name="Ohm R.A."/>
            <person name="Martin F."/>
            <person name="Silar P."/>
            <person name="Natvig D.O."/>
            <person name="Lalanne C."/>
            <person name="Gautier V."/>
            <person name="Ament-Velasquez S.L."/>
            <person name="Kruys A."/>
            <person name="Hutchinson M.I."/>
            <person name="Powell A.J."/>
            <person name="Barry K."/>
            <person name="Miller A.N."/>
            <person name="Grigoriev I.V."/>
            <person name="Debuchy R."/>
            <person name="Gladieux P."/>
            <person name="Hiltunen Thoren M."/>
            <person name="Johannesson H."/>
        </authorList>
    </citation>
    <scope>NUCLEOTIDE SEQUENCE</scope>
    <source>
        <strain evidence="8">CBS 168.71</strain>
    </source>
</reference>
<evidence type="ECO:0000313" key="8">
    <source>
        <dbReference type="EMBL" id="KAK3295675.1"/>
    </source>
</evidence>
<evidence type="ECO:0000313" key="9">
    <source>
        <dbReference type="Proteomes" id="UP001278766"/>
    </source>
</evidence>
<dbReference type="InterPro" id="IPR001841">
    <property type="entry name" value="Znf_RING"/>
</dbReference>
<accession>A0AAE0HFV7</accession>
<dbReference type="GO" id="GO:0005634">
    <property type="term" value="C:nucleus"/>
    <property type="evidence" value="ECO:0007669"/>
    <property type="project" value="UniProtKB-SubCell"/>
</dbReference>
<gene>
    <name evidence="8" type="ORF">B0H64DRAFT_442048</name>
</gene>
<evidence type="ECO:0000256" key="4">
    <source>
        <dbReference type="PIRNR" id="PIRNR023577"/>
    </source>
</evidence>
<keyword evidence="1" id="KW-0479">Metal-binding</keyword>
<evidence type="ECO:0000256" key="1">
    <source>
        <dbReference type="ARBA" id="ARBA00022723"/>
    </source>
</evidence>
<dbReference type="PROSITE" id="PS50089">
    <property type="entry name" value="ZF_RING_2"/>
    <property type="match status" value="1"/>
</dbReference>
<feature type="compositionally biased region" description="Polar residues" evidence="6">
    <location>
        <begin position="195"/>
        <end position="210"/>
    </location>
</feature>
<keyword evidence="9" id="KW-1185">Reference proteome</keyword>
<dbReference type="AlphaFoldDB" id="A0AAE0HFV7"/>
<dbReference type="RefSeq" id="XP_062659189.1">
    <property type="nucleotide sequence ID" value="XM_062806612.1"/>
</dbReference>
<dbReference type="SUPFAM" id="SSF57850">
    <property type="entry name" value="RING/U-box"/>
    <property type="match status" value="2"/>
</dbReference>
<keyword evidence="3" id="KW-0862">Zinc</keyword>
<proteinExistence type="inferred from homology"/>
<dbReference type="InterPro" id="IPR017907">
    <property type="entry name" value="Znf_RING_CS"/>
</dbReference>
<name>A0AAE0HFV7_9PEZI</name>
<dbReference type="InterPro" id="IPR027370">
    <property type="entry name" value="Znf-RING_euk"/>
</dbReference>
<dbReference type="Pfam" id="PF13445">
    <property type="entry name" value="zf-RING_UBOX"/>
    <property type="match status" value="1"/>
</dbReference>
<dbReference type="GeneID" id="87843560"/>
<evidence type="ECO:0000256" key="6">
    <source>
        <dbReference type="SAM" id="MobiDB-lite"/>
    </source>
</evidence>
<dbReference type="GO" id="GO:0061630">
    <property type="term" value="F:ubiquitin protein ligase activity"/>
    <property type="evidence" value="ECO:0007669"/>
    <property type="project" value="InterPro"/>
</dbReference>
<dbReference type="GO" id="GO:0008270">
    <property type="term" value="F:zinc ion binding"/>
    <property type="evidence" value="ECO:0007669"/>
    <property type="project" value="UniProtKB-KW"/>
</dbReference>
<dbReference type="PANTHER" id="PTHR13063">
    <property type="entry name" value="ENOS INTERACTING PROTEIN"/>
    <property type="match status" value="1"/>
</dbReference>
<feature type="domain" description="RING-type" evidence="7">
    <location>
        <begin position="260"/>
        <end position="306"/>
    </location>
</feature>
<comment type="caution">
    <text evidence="8">The sequence shown here is derived from an EMBL/GenBank/DDBJ whole genome shotgun (WGS) entry which is preliminary data.</text>
</comment>
<feature type="region of interest" description="Disordered" evidence="6">
    <location>
        <begin position="79"/>
        <end position="210"/>
    </location>
</feature>
<dbReference type="InterPro" id="IPR013083">
    <property type="entry name" value="Znf_RING/FYVE/PHD"/>
</dbReference>
<sequence length="354" mass="39126">MAHSKRNTSRPIFTSHERAMARVAWGSSTARLSRESFLPFASCWLCLEPAIDPVACAHGDIFCRECALSNILAQKKEIKRADKTREQEEREALEEKTRRDAEAQERSIREFELTQAGLSIKRGNSASSGREKTEPPGRDAQVDNGKNGQGNGPKAGEKRKFSLDPDEVSRIAEEERTKARRAIDDEKASKPTLPSFWSPTVTPSSNSGNTLHEVKKKVKTQPTCPASAEDKPHHYSLHSLITVNFSEEADSNSKTPQRICPACKKGLSNSSRATLAKPCGHVLCKSCVDQFMKPTNGESMRCYVCEADLTEKESAKKEGKDKIRPGLVELRREGTGFSAGGSNQVKKDAVMFRC</sequence>
<dbReference type="PANTHER" id="PTHR13063:SF10">
    <property type="entry name" value="NITRIC OXIDE SYNTHASE-INTERACTING PROTEIN"/>
    <property type="match status" value="1"/>
</dbReference>
<dbReference type="Proteomes" id="UP001278766">
    <property type="component" value="Unassembled WGS sequence"/>
</dbReference>
<comment type="subcellular location">
    <subcellularLocation>
        <location evidence="4">Nucleus</location>
    </subcellularLocation>
</comment>
<feature type="compositionally biased region" description="Basic and acidic residues" evidence="6">
    <location>
        <begin position="155"/>
        <end position="189"/>
    </location>
</feature>
<feature type="compositionally biased region" description="Basic and acidic residues" evidence="6">
    <location>
        <begin position="79"/>
        <end position="112"/>
    </location>
</feature>
<dbReference type="Gene3D" id="3.30.40.10">
    <property type="entry name" value="Zinc/RING finger domain, C3HC4 (zinc finger)"/>
    <property type="match status" value="2"/>
</dbReference>
<evidence type="ECO:0000256" key="3">
    <source>
        <dbReference type="ARBA" id="ARBA00022833"/>
    </source>
</evidence>
<evidence type="ECO:0000256" key="2">
    <source>
        <dbReference type="ARBA" id="ARBA00022771"/>
    </source>
</evidence>
<dbReference type="FunFam" id="3.30.40.10:FF:000673">
    <property type="entry name" value="RING finger domain protein, putative"/>
    <property type="match status" value="1"/>
</dbReference>
<keyword evidence="2 5" id="KW-0863">Zinc-finger</keyword>
<dbReference type="EMBL" id="JAUEPN010000004">
    <property type="protein sequence ID" value="KAK3295675.1"/>
    <property type="molecule type" value="Genomic_DNA"/>
</dbReference>